<organism evidence="1 2">
    <name type="scientific">Plakobranchus ocellatus</name>
    <dbReference type="NCBI Taxonomy" id="259542"/>
    <lineage>
        <taxon>Eukaryota</taxon>
        <taxon>Metazoa</taxon>
        <taxon>Spiralia</taxon>
        <taxon>Lophotrochozoa</taxon>
        <taxon>Mollusca</taxon>
        <taxon>Gastropoda</taxon>
        <taxon>Heterobranchia</taxon>
        <taxon>Euthyneura</taxon>
        <taxon>Panpulmonata</taxon>
        <taxon>Sacoglossa</taxon>
        <taxon>Placobranchoidea</taxon>
        <taxon>Plakobranchidae</taxon>
        <taxon>Plakobranchus</taxon>
    </lineage>
</organism>
<name>A0AAV4A4T6_9GAST</name>
<accession>A0AAV4A4T6</accession>
<dbReference type="EMBL" id="BLXT01003580">
    <property type="protein sequence ID" value="GFO02287.1"/>
    <property type="molecule type" value="Genomic_DNA"/>
</dbReference>
<dbReference type="Proteomes" id="UP000735302">
    <property type="component" value="Unassembled WGS sequence"/>
</dbReference>
<evidence type="ECO:0000313" key="2">
    <source>
        <dbReference type="Proteomes" id="UP000735302"/>
    </source>
</evidence>
<gene>
    <name evidence="1" type="ORF">PoB_002879200</name>
</gene>
<sequence>MFEYHGGKKDGRFQQKDVKKYGIFQRKRSMVSEFPIRYDEKCPDMLKCRNPRGDRVFMTSAMSTESALRDTSSLASSRRYAWSIRAAHSYTDMVSVTTLLLGSSTL</sequence>
<keyword evidence="2" id="KW-1185">Reference proteome</keyword>
<comment type="caution">
    <text evidence="1">The sequence shown here is derived from an EMBL/GenBank/DDBJ whole genome shotgun (WGS) entry which is preliminary data.</text>
</comment>
<evidence type="ECO:0000313" key="1">
    <source>
        <dbReference type="EMBL" id="GFO02287.1"/>
    </source>
</evidence>
<proteinExistence type="predicted"/>
<dbReference type="AlphaFoldDB" id="A0AAV4A4T6"/>
<protein>
    <submittedName>
        <fullName evidence="1">Uncharacterized protein</fullName>
    </submittedName>
</protein>
<reference evidence="1 2" key="1">
    <citation type="journal article" date="2021" name="Elife">
        <title>Chloroplast acquisition without the gene transfer in kleptoplastic sea slugs, Plakobranchus ocellatus.</title>
        <authorList>
            <person name="Maeda T."/>
            <person name="Takahashi S."/>
            <person name="Yoshida T."/>
            <person name="Shimamura S."/>
            <person name="Takaki Y."/>
            <person name="Nagai Y."/>
            <person name="Toyoda A."/>
            <person name="Suzuki Y."/>
            <person name="Arimoto A."/>
            <person name="Ishii H."/>
            <person name="Satoh N."/>
            <person name="Nishiyama T."/>
            <person name="Hasebe M."/>
            <person name="Maruyama T."/>
            <person name="Minagawa J."/>
            <person name="Obokata J."/>
            <person name="Shigenobu S."/>
        </authorList>
    </citation>
    <scope>NUCLEOTIDE SEQUENCE [LARGE SCALE GENOMIC DNA]</scope>
</reference>